<dbReference type="GO" id="GO:0004553">
    <property type="term" value="F:hydrolase activity, hydrolyzing O-glycosyl compounds"/>
    <property type="evidence" value="ECO:0007669"/>
    <property type="project" value="UniProtKB-ARBA"/>
</dbReference>
<dbReference type="Pfam" id="PF22666">
    <property type="entry name" value="Glyco_hydro_2_N2"/>
    <property type="match status" value="1"/>
</dbReference>
<evidence type="ECO:0000313" key="3">
    <source>
        <dbReference type="EMBL" id="KAK4528167.1"/>
    </source>
</evidence>
<gene>
    <name evidence="3" type="ORF">GAYE_SCF51G6101</name>
</gene>
<dbReference type="SUPFAM" id="SSF49785">
    <property type="entry name" value="Galactose-binding domain-like"/>
    <property type="match status" value="1"/>
</dbReference>
<dbReference type="EMBL" id="JANCYU010000060">
    <property type="protein sequence ID" value="KAK4528167.1"/>
    <property type="molecule type" value="Genomic_DNA"/>
</dbReference>
<proteinExistence type="predicted"/>
<evidence type="ECO:0000313" key="4">
    <source>
        <dbReference type="Proteomes" id="UP001300502"/>
    </source>
</evidence>
<feature type="domain" description="Beta-mannosidase-like galactose-binding" evidence="2">
    <location>
        <begin position="23"/>
        <end position="81"/>
    </location>
</feature>
<evidence type="ECO:0000259" key="2">
    <source>
        <dbReference type="Pfam" id="PF22666"/>
    </source>
</evidence>
<name>A0AAV9ILL6_9RHOD</name>
<sequence length="136" mass="15641">MERSWVVLRTCLIDKSLKLTGSHDIELKVVVPPKVEYVKNREETLAYREWDDSVSGGSRFRKAKYSFGWNWGRRLLSCGIMGNAYIVCIPRCGIGDFRISQQHESLERVVLDVNARVELVSECKVDARLDVCNDNF</sequence>
<comment type="caution">
    <text evidence="3">The sequence shown here is derived from an EMBL/GenBank/DDBJ whole genome shotgun (WGS) entry which is preliminary data.</text>
</comment>
<accession>A0AAV9ILL6</accession>
<evidence type="ECO:0000256" key="1">
    <source>
        <dbReference type="ARBA" id="ARBA00022801"/>
    </source>
</evidence>
<dbReference type="Proteomes" id="UP001300502">
    <property type="component" value="Unassembled WGS sequence"/>
</dbReference>
<dbReference type="InterPro" id="IPR054593">
    <property type="entry name" value="Beta-mannosidase-like_N2"/>
</dbReference>
<keyword evidence="4" id="KW-1185">Reference proteome</keyword>
<keyword evidence="1" id="KW-0378">Hydrolase</keyword>
<reference evidence="3 4" key="1">
    <citation type="submission" date="2022-07" db="EMBL/GenBank/DDBJ databases">
        <title>Genome-wide signatures of adaptation to extreme environments.</title>
        <authorList>
            <person name="Cho C.H."/>
            <person name="Yoon H.S."/>
        </authorList>
    </citation>
    <scope>NUCLEOTIDE SEQUENCE [LARGE SCALE GENOMIC DNA]</scope>
    <source>
        <strain evidence="3 4">108.79 E11</strain>
    </source>
</reference>
<dbReference type="AlphaFoldDB" id="A0AAV9ILL6"/>
<dbReference type="InterPro" id="IPR008979">
    <property type="entry name" value="Galactose-bd-like_sf"/>
</dbReference>
<dbReference type="Gene3D" id="2.60.120.260">
    <property type="entry name" value="Galactose-binding domain-like"/>
    <property type="match status" value="1"/>
</dbReference>
<organism evidence="3 4">
    <name type="scientific">Galdieria yellowstonensis</name>
    <dbReference type="NCBI Taxonomy" id="3028027"/>
    <lineage>
        <taxon>Eukaryota</taxon>
        <taxon>Rhodophyta</taxon>
        <taxon>Bangiophyceae</taxon>
        <taxon>Galdieriales</taxon>
        <taxon>Galdieriaceae</taxon>
        <taxon>Galdieria</taxon>
    </lineage>
</organism>
<protein>
    <recommendedName>
        <fullName evidence="2">Beta-mannosidase-like galactose-binding domain-containing protein</fullName>
    </recommendedName>
</protein>